<dbReference type="GO" id="GO:0005886">
    <property type="term" value="C:plasma membrane"/>
    <property type="evidence" value="ECO:0007669"/>
    <property type="project" value="TreeGrafter"/>
</dbReference>
<feature type="compositionally biased region" description="Polar residues" evidence="1">
    <location>
        <begin position="384"/>
        <end position="397"/>
    </location>
</feature>
<gene>
    <name evidence="3" type="ORF">QBC47DRAFT_59369</name>
</gene>
<feature type="transmembrane region" description="Helical" evidence="2">
    <location>
        <begin position="59"/>
        <end position="80"/>
    </location>
</feature>
<keyword evidence="2" id="KW-0472">Membrane</keyword>
<feature type="region of interest" description="Disordered" evidence="1">
    <location>
        <begin position="237"/>
        <end position="277"/>
    </location>
</feature>
<feature type="compositionally biased region" description="Polar residues" evidence="1">
    <location>
        <begin position="470"/>
        <end position="503"/>
    </location>
</feature>
<dbReference type="PANTHER" id="PTHR40018">
    <property type="entry name" value="[PSI+] INDUCTION PROTEIN 2"/>
    <property type="match status" value="1"/>
</dbReference>
<proteinExistence type="predicted"/>
<sequence>MPAVEVAMRRSLREGFAELLVASLRPALGRRQDIVSQANDVKTAFSSWDNCMAATYCKWPVIAIMIIGGLIIFSVVWCIIRCACCGLSCCCECCQCLKCCGNCCGCCDPPRGKRSKYLDEPYIPPNQGYKMQPPMNPHFPPVAPAMTPALTGVSTGVTAAAVAGGPPQYAEFDVSKKGGEDALPAMPSWEDAGKKKVLVEEEAVEMDQLKKPEASGQASAPNGALAAGAIAAVPNSRSPVGSPGLNRSPYGPPAGAPGSNGYFPAPGVETDPYGQNALGYPQAAGGAYGQSSTPGQDQGYGMAGAAMAAGRRSPYDNNGALGDAGYGQGRGYGAPVRQDSFGGYGAGGQGGAGYNNYGAGQGNQAYGVGARRSPPNELAGDNGYGQSNVGYHQNTGYGQEPARHSPAPQIGYGQNTGYGQEPARRSPGPQAAYGGYDNDGYDSRQYSTESTRPLRPPPQRQYSRDPQPAPAQSNTGFDFGSSAYSRPTGNYRQPSPGQEQQQGAAYPGYKAYQPSGGQQGGGGSGW</sequence>
<accession>A0AAJ0B6M3</accession>
<feature type="region of interest" description="Disordered" evidence="1">
    <location>
        <begin position="365"/>
        <end position="526"/>
    </location>
</feature>
<evidence type="ECO:0000256" key="2">
    <source>
        <dbReference type="SAM" id="Phobius"/>
    </source>
</evidence>
<comment type="caution">
    <text evidence="3">The sequence shown here is derived from an EMBL/GenBank/DDBJ whole genome shotgun (WGS) entry which is preliminary data.</text>
</comment>
<feature type="compositionally biased region" description="Gly residues" evidence="1">
    <location>
        <begin position="517"/>
        <end position="526"/>
    </location>
</feature>
<protein>
    <recommendedName>
        <fullName evidence="5">Fibroin-3 related protein</fullName>
    </recommendedName>
</protein>
<keyword evidence="2" id="KW-0812">Transmembrane</keyword>
<evidence type="ECO:0000256" key="1">
    <source>
        <dbReference type="SAM" id="MobiDB-lite"/>
    </source>
</evidence>
<organism evidence="3 4">
    <name type="scientific">Echria macrotheca</name>
    <dbReference type="NCBI Taxonomy" id="438768"/>
    <lineage>
        <taxon>Eukaryota</taxon>
        <taxon>Fungi</taxon>
        <taxon>Dikarya</taxon>
        <taxon>Ascomycota</taxon>
        <taxon>Pezizomycotina</taxon>
        <taxon>Sordariomycetes</taxon>
        <taxon>Sordariomycetidae</taxon>
        <taxon>Sordariales</taxon>
        <taxon>Schizotheciaceae</taxon>
        <taxon>Echria</taxon>
    </lineage>
</organism>
<evidence type="ECO:0000313" key="3">
    <source>
        <dbReference type="EMBL" id="KAK1752507.1"/>
    </source>
</evidence>
<dbReference type="Proteomes" id="UP001239445">
    <property type="component" value="Unassembled WGS sequence"/>
</dbReference>
<dbReference type="GO" id="GO:0005935">
    <property type="term" value="C:cellular bud neck"/>
    <property type="evidence" value="ECO:0007669"/>
    <property type="project" value="TreeGrafter"/>
</dbReference>
<dbReference type="PANTHER" id="PTHR40018:SF1">
    <property type="entry name" value="[PSI+] INDUCTION PROTEIN 2"/>
    <property type="match status" value="1"/>
</dbReference>
<dbReference type="EMBL" id="MU839839">
    <property type="protein sequence ID" value="KAK1752507.1"/>
    <property type="molecule type" value="Genomic_DNA"/>
</dbReference>
<keyword evidence="2" id="KW-1133">Transmembrane helix</keyword>
<reference evidence="3" key="1">
    <citation type="submission" date="2023-06" db="EMBL/GenBank/DDBJ databases">
        <title>Genome-scale phylogeny and comparative genomics of the fungal order Sordariales.</title>
        <authorList>
            <consortium name="Lawrence Berkeley National Laboratory"/>
            <person name="Hensen N."/>
            <person name="Bonometti L."/>
            <person name="Westerberg I."/>
            <person name="Brannstrom I.O."/>
            <person name="Guillou S."/>
            <person name="Cros-Aarteil S."/>
            <person name="Calhoun S."/>
            <person name="Haridas S."/>
            <person name="Kuo A."/>
            <person name="Mondo S."/>
            <person name="Pangilinan J."/>
            <person name="Riley R."/>
            <person name="Labutti K."/>
            <person name="Andreopoulos B."/>
            <person name="Lipzen A."/>
            <person name="Chen C."/>
            <person name="Yanf M."/>
            <person name="Daum C."/>
            <person name="Ng V."/>
            <person name="Clum A."/>
            <person name="Steindorff A."/>
            <person name="Ohm R."/>
            <person name="Martin F."/>
            <person name="Silar P."/>
            <person name="Natvig D."/>
            <person name="Lalanne C."/>
            <person name="Gautier V."/>
            <person name="Ament-Velasquez S.L."/>
            <person name="Kruys A."/>
            <person name="Hutchinson M.I."/>
            <person name="Powell A.J."/>
            <person name="Barry K."/>
            <person name="Miller A.N."/>
            <person name="Grigoriev I.V."/>
            <person name="Debuchy R."/>
            <person name="Gladieux P."/>
            <person name="Thoren M.H."/>
            <person name="Johannesson H."/>
        </authorList>
    </citation>
    <scope>NUCLEOTIDE SEQUENCE</scope>
    <source>
        <strain evidence="3">PSN4</strain>
    </source>
</reference>
<keyword evidence="4" id="KW-1185">Reference proteome</keyword>
<evidence type="ECO:0008006" key="5">
    <source>
        <dbReference type="Google" id="ProtNLM"/>
    </source>
</evidence>
<evidence type="ECO:0000313" key="4">
    <source>
        <dbReference type="Proteomes" id="UP001239445"/>
    </source>
</evidence>
<name>A0AAJ0B6M3_9PEZI</name>
<dbReference type="InterPro" id="IPR037504">
    <property type="entry name" value="PSI_induc_2"/>
</dbReference>
<dbReference type="AlphaFoldDB" id="A0AAJ0B6M3"/>